<protein>
    <recommendedName>
        <fullName evidence="1">DUF6593 domain-containing protein</fullName>
    </recommendedName>
</protein>
<feature type="domain" description="DUF6593" evidence="1">
    <location>
        <begin position="65"/>
        <end position="188"/>
    </location>
</feature>
<dbReference type="Proteomes" id="UP000053424">
    <property type="component" value="Unassembled WGS sequence"/>
</dbReference>
<reference evidence="2 3" key="1">
    <citation type="submission" date="2014-04" db="EMBL/GenBank/DDBJ databases">
        <authorList>
            <consortium name="DOE Joint Genome Institute"/>
            <person name="Kuo A."/>
            <person name="Gay G."/>
            <person name="Dore J."/>
            <person name="Kohler A."/>
            <person name="Nagy L.G."/>
            <person name="Floudas D."/>
            <person name="Copeland A."/>
            <person name="Barry K.W."/>
            <person name="Cichocki N."/>
            <person name="Veneault-Fourrey C."/>
            <person name="LaButti K."/>
            <person name="Lindquist E.A."/>
            <person name="Lipzen A."/>
            <person name="Lundell T."/>
            <person name="Morin E."/>
            <person name="Murat C."/>
            <person name="Sun H."/>
            <person name="Tunlid A."/>
            <person name="Henrissat B."/>
            <person name="Grigoriev I.V."/>
            <person name="Hibbett D.S."/>
            <person name="Martin F."/>
            <person name="Nordberg H.P."/>
            <person name="Cantor M.N."/>
            <person name="Hua S.X."/>
        </authorList>
    </citation>
    <scope>NUCLEOTIDE SEQUENCE [LARGE SCALE GENOMIC DNA]</scope>
    <source>
        <strain evidence="3">h7</strain>
    </source>
</reference>
<dbReference type="HOGENOM" id="CLU_084280_4_1_1"/>
<organism evidence="2 3">
    <name type="scientific">Hebeloma cylindrosporum</name>
    <dbReference type="NCBI Taxonomy" id="76867"/>
    <lineage>
        <taxon>Eukaryota</taxon>
        <taxon>Fungi</taxon>
        <taxon>Dikarya</taxon>
        <taxon>Basidiomycota</taxon>
        <taxon>Agaricomycotina</taxon>
        <taxon>Agaricomycetes</taxon>
        <taxon>Agaricomycetidae</taxon>
        <taxon>Agaricales</taxon>
        <taxon>Agaricineae</taxon>
        <taxon>Hymenogastraceae</taxon>
        <taxon>Hebeloma</taxon>
    </lineage>
</organism>
<sequence length="195" mass="21934">MTEPTIQLFLSGRPWDSIYRTAEGQAVYKAELAMPEKRDIKIARVIPPIVDAEHATGVPTNSGDRQNSKDTYGHVARIECRMRRAVRIRMRDLDVAADEYLKPDKSGFWASLSNCVFTGPDGREYVWSLGNSTKLCLNDPERTPVARYHHRTLGLIGEARPARLEIFAAGKDMADIIVVTCICMEILRVAKRDMA</sequence>
<evidence type="ECO:0000259" key="1">
    <source>
        <dbReference type="Pfam" id="PF20236"/>
    </source>
</evidence>
<dbReference type="EMBL" id="KN831768">
    <property type="protein sequence ID" value="KIM49875.1"/>
    <property type="molecule type" value="Genomic_DNA"/>
</dbReference>
<dbReference type="STRING" id="686832.A0A0C3CMF2"/>
<accession>A0A0C3CMF2</accession>
<name>A0A0C3CMF2_HEBCY</name>
<keyword evidence="3" id="KW-1185">Reference proteome</keyword>
<evidence type="ECO:0000313" key="2">
    <source>
        <dbReference type="EMBL" id="KIM49875.1"/>
    </source>
</evidence>
<reference evidence="3" key="2">
    <citation type="submission" date="2015-01" db="EMBL/GenBank/DDBJ databases">
        <title>Evolutionary Origins and Diversification of the Mycorrhizal Mutualists.</title>
        <authorList>
            <consortium name="DOE Joint Genome Institute"/>
            <consortium name="Mycorrhizal Genomics Consortium"/>
            <person name="Kohler A."/>
            <person name="Kuo A."/>
            <person name="Nagy L.G."/>
            <person name="Floudas D."/>
            <person name="Copeland A."/>
            <person name="Barry K.W."/>
            <person name="Cichocki N."/>
            <person name="Veneault-Fourrey C."/>
            <person name="LaButti K."/>
            <person name="Lindquist E.A."/>
            <person name="Lipzen A."/>
            <person name="Lundell T."/>
            <person name="Morin E."/>
            <person name="Murat C."/>
            <person name="Riley R."/>
            <person name="Ohm R."/>
            <person name="Sun H."/>
            <person name="Tunlid A."/>
            <person name="Henrissat B."/>
            <person name="Grigoriev I.V."/>
            <person name="Hibbett D.S."/>
            <person name="Martin F."/>
        </authorList>
    </citation>
    <scope>NUCLEOTIDE SEQUENCE [LARGE SCALE GENOMIC DNA]</scope>
    <source>
        <strain evidence="3">h7</strain>
    </source>
</reference>
<dbReference type="AlphaFoldDB" id="A0A0C3CMF2"/>
<evidence type="ECO:0000313" key="3">
    <source>
        <dbReference type="Proteomes" id="UP000053424"/>
    </source>
</evidence>
<proteinExistence type="predicted"/>
<dbReference type="Pfam" id="PF20236">
    <property type="entry name" value="DUF6593"/>
    <property type="match status" value="1"/>
</dbReference>
<dbReference type="InterPro" id="IPR046528">
    <property type="entry name" value="DUF6593"/>
</dbReference>
<gene>
    <name evidence="2" type="ORF">M413DRAFT_439006</name>
</gene>
<dbReference type="OrthoDB" id="3360976at2759"/>